<dbReference type="EMBL" id="CAJVQA010026035">
    <property type="protein sequence ID" value="CAG8787850.1"/>
    <property type="molecule type" value="Genomic_DNA"/>
</dbReference>
<evidence type="ECO:0000256" key="1">
    <source>
        <dbReference type="SAM" id="MobiDB-lite"/>
    </source>
</evidence>
<accession>A0A9N9JMB5</accession>
<feature type="non-terminal residue" evidence="2">
    <location>
        <position position="1"/>
    </location>
</feature>
<feature type="region of interest" description="Disordered" evidence="1">
    <location>
        <begin position="144"/>
        <end position="164"/>
    </location>
</feature>
<name>A0A9N9JMB5_9GLOM</name>
<reference evidence="2" key="1">
    <citation type="submission" date="2021-06" db="EMBL/GenBank/DDBJ databases">
        <authorList>
            <person name="Kallberg Y."/>
            <person name="Tangrot J."/>
            <person name="Rosling A."/>
        </authorList>
    </citation>
    <scope>NUCLEOTIDE SEQUENCE</scope>
    <source>
        <strain evidence="2">FL966</strain>
    </source>
</reference>
<evidence type="ECO:0000313" key="3">
    <source>
        <dbReference type="Proteomes" id="UP000789759"/>
    </source>
</evidence>
<organism evidence="2 3">
    <name type="scientific">Cetraspora pellucida</name>
    <dbReference type="NCBI Taxonomy" id="1433469"/>
    <lineage>
        <taxon>Eukaryota</taxon>
        <taxon>Fungi</taxon>
        <taxon>Fungi incertae sedis</taxon>
        <taxon>Mucoromycota</taxon>
        <taxon>Glomeromycotina</taxon>
        <taxon>Glomeromycetes</taxon>
        <taxon>Diversisporales</taxon>
        <taxon>Gigasporaceae</taxon>
        <taxon>Cetraspora</taxon>
    </lineage>
</organism>
<dbReference type="Proteomes" id="UP000789759">
    <property type="component" value="Unassembled WGS sequence"/>
</dbReference>
<dbReference type="OrthoDB" id="2320279at2759"/>
<proteinExistence type="predicted"/>
<comment type="caution">
    <text evidence="2">The sequence shown here is derived from an EMBL/GenBank/DDBJ whole genome shotgun (WGS) entry which is preliminary data.</text>
</comment>
<evidence type="ECO:0000313" key="2">
    <source>
        <dbReference type="EMBL" id="CAG8787850.1"/>
    </source>
</evidence>
<dbReference type="AlphaFoldDB" id="A0A9N9JMB5"/>
<protein>
    <submittedName>
        <fullName evidence="2">25086_t:CDS:1</fullName>
    </submittedName>
</protein>
<gene>
    <name evidence="2" type="ORF">CPELLU_LOCUS16814</name>
</gene>
<sequence length="566" mass="64858">FMPAHKYFNCKPCKWDIVDFLDGCERGSYEQKIDDYLKSLKIIFDSEQGKRKEKAKGIRVDRKRAMDWKNEKESREISSGPSVNIHNSIFSGNIATLNDRTISCVPSKKGKQAENEFPIRTDEYVSTIDNSIPDSVSGCKQAYKNEEPPLTPPKKIKTGQQLPKNNSRIHKRTDEKANNNDVQHVFVNTKAFPDLEEYCKILEQLKNRPLDEESQRGRHLCRLLMWSVVDKALKSTQHKKLLNAIPALNRIINEGKIRTTKSSIINRIQHWLGSGSADFIIDVPTALSALTSVLLFVPSPVRSGASPSENHYKAQLWAKILSDAFTLNIDHFEPTWELHHQIPGDSGKGSSRSDFACVAISLNTKEQYPFFILEFEVDGARIHKDFAVIVAEAVYTLNRILSTYIILESEISKVRVHVALANNAHIRLGILRPLYNRESNRIIYIYDQDVKCFDLQSGCMEIDIENVFNLINYLRQVICKDGQYMKNLLNRESSGKKRKFYPELPSIPLEAEKSRTPKINITPMAKRIRYELNSNGYENDKENSSYYCGDTEEDSSRMYIIKSYNS</sequence>
<keyword evidence="3" id="KW-1185">Reference proteome</keyword>